<gene>
    <name evidence="1" type="ORF">CCAP1982_LOCUS23377</name>
</gene>
<dbReference type="Proteomes" id="UP000606786">
    <property type="component" value="Unassembled WGS sequence"/>
</dbReference>
<dbReference type="EMBL" id="CAJHJT010000056">
    <property type="protein sequence ID" value="CAD7015435.1"/>
    <property type="molecule type" value="Genomic_DNA"/>
</dbReference>
<dbReference type="AlphaFoldDB" id="A0A811VHT0"/>
<organism evidence="1 2">
    <name type="scientific">Ceratitis capitata</name>
    <name type="common">Mediterranean fruit fly</name>
    <name type="synonym">Tephritis capitata</name>
    <dbReference type="NCBI Taxonomy" id="7213"/>
    <lineage>
        <taxon>Eukaryota</taxon>
        <taxon>Metazoa</taxon>
        <taxon>Ecdysozoa</taxon>
        <taxon>Arthropoda</taxon>
        <taxon>Hexapoda</taxon>
        <taxon>Insecta</taxon>
        <taxon>Pterygota</taxon>
        <taxon>Neoptera</taxon>
        <taxon>Endopterygota</taxon>
        <taxon>Diptera</taxon>
        <taxon>Brachycera</taxon>
        <taxon>Muscomorpha</taxon>
        <taxon>Tephritoidea</taxon>
        <taxon>Tephritidae</taxon>
        <taxon>Ceratitis</taxon>
        <taxon>Ceratitis</taxon>
    </lineage>
</organism>
<evidence type="ECO:0000313" key="1">
    <source>
        <dbReference type="EMBL" id="CAD7015435.1"/>
    </source>
</evidence>
<accession>A0A811VHT0</accession>
<keyword evidence="2" id="KW-1185">Reference proteome</keyword>
<protein>
    <submittedName>
        <fullName evidence="1">(Mediterranean fruit fly) hypothetical protein</fullName>
    </submittedName>
</protein>
<name>A0A811VHT0_CERCA</name>
<sequence>MLPLQECLIKSIIGIKPIKLLLWLSKIVCMLPRTLLVRVWAIGTTSLLFNGVLKALRFSLAAEVILLRKIPMAI</sequence>
<comment type="caution">
    <text evidence="1">The sequence shown here is derived from an EMBL/GenBank/DDBJ whole genome shotgun (WGS) entry which is preliminary data.</text>
</comment>
<reference evidence="1" key="1">
    <citation type="submission" date="2020-11" db="EMBL/GenBank/DDBJ databases">
        <authorList>
            <person name="Whitehead M."/>
        </authorList>
    </citation>
    <scope>NUCLEOTIDE SEQUENCE</scope>
    <source>
        <strain evidence="1">EGII</strain>
    </source>
</reference>
<evidence type="ECO:0000313" key="2">
    <source>
        <dbReference type="Proteomes" id="UP000606786"/>
    </source>
</evidence>
<proteinExistence type="predicted"/>